<comment type="caution">
    <text evidence="1">The sequence shown here is derived from an EMBL/GenBank/DDBJ whole genome shotgun (WGS) entry which is preliminary data.</text>
</comment>
<dbReference type="AlphaFoldDB" id="B9XGJ3"/>
<name>B9XGJ3_PEDPL</name>
<proteinExistence type="predicted"/>
<organism evidence="1 2">
    <name type="scientific">Pedosphaera parvula (strain Ellin514)</name>
    <dbReference type="NCBI Taxonomy" id="320771"/>
    <lineage>
        <taxon>Bacteria</taxon>
        <taxon>Pseudomonadati</taxon>
        <taxon>Verrucomicrobiota</taxon>
        <taxon>Pedosphaerae</taxon>
        <taxon>Pedosphaerales</taxon>
        <taxon>Pedosphaeraceae</taxon>
        <taxon>Pedosphaera</taxon>
    </lineage>
</organism>
<evidence type="ECO:0000313" key="1">
    <source>
        <dbReference type="EMBL" id="EEF61044.1"/>
    </source>
</evidence>
<accession>B9XGJ3</accession>
<dbReference type="EMBL" id="ABOX02000012">
    <property type="protein sequence ID" value="EEF61044.1"/>
    <property type="molecule type" value="Genomic_DNA"/>
</dbReference>
<dbReference type="RefSeq" id="WP_007414939.1">
    <property type="nucleotide sequence ID" value="NZ_ABOX02000012.1"/>
</dbReference>
<keyword evidence="2" id="KW-1185">Reference proteome</keyword>
<gene>
    <name evidence="1" type="ORF">Cflav_PD3761</name>
</gene>
<sequence>MARKLYIFNPTGRQRANWNSNAPIKVLGGYSTNYTLLGDQYAKILGVGHQFDSRVKPWALNFAAVAKPVKGGASRLDRNFRGWG</sequence>
<reference evidence="1 2" key="1">
    <citation type="journal article" date="2011" name="J. Bacteriol.">
        <title>Genome sequence of 'Pedosphaera parvula' Ellin514, an aerobic Verrucomicrobial isolate from pasture soil.</title>
        <authorList>
            <person name="Kant R."/>
            <person name="van Passel M.W."/>
            <person name="Sangwan P."/>
            <person name="Palva A."/>
            <person name="Lucas S."/>
            <person name="Copeland A."/>
            <person name="Lapidus A."/>
            <person name="Glavina Del Rio T."/>
            <person name="Dalin E."/>
            <person name="Tice H."/>
            <person name="Bruce D."/>
            <person name="Goodwin L."/>
            <person name="Pitluck S."/>
            <person name="Chertkov O."/>
            <person name="Larimer F.W."/>
            <person name="Land M.L."/>
            <person name="Hauser L."/>
            <person name="Brettin T.S."/>
            <person name="Detter J.C."/>
            <person name="Han S."/>
            <person name="de Vos W.M."/>
            <person name="Janssen P.H."/>
            <person name="Smidt H."/>
        </authorList>
    </citation>
    <scope>NUCLEOTIDE SEQUENCE [LARGE SCALE GENOMIC DNA]</scope>
    <source>
        <strain evidence="1 2">Ellin514</strain>
    </source>
</reference>
<protein>
    <submittedName>
        <fullName evidence="1">Uncharacterized protein</fullName>
    </submittedName>
</protein>
<dbReference type="Proteomes" id="UP000003688">
    <property type="component" value="Unassembled WGS sequence"/>
</dbReference>
<evidence type="ECO:0000313" key="2">
    <source>
        <dbReference type="Proteomes" id="UP000003688"/>
    </source>
</evidence>